<reference evidence="2" key="1">
    <citation type="journal article" date="2020" name="Stud. Mycol.">
        <title>101 Dothideomycetes genomes: a test case for predicting lifestyles and emergence of pathogens.</title>
        <authorList>
            <person name="Haridas S."/>
            <person name="Albert R."/>
            <person name="Binder M."/>
            <person name="Bloem J."/>
            <person name="Labutti K."/>
            <person name="Salamov A."/>
            <person name="Andreopoulos B."/>
            <person name="Baker S."/>
            <person name="Barry K."/>
            <person name="Bills G."/>
            <person name="Bluhm B."/>
            <person name="Cannon C."/>
            <person name="Castanera R."/>
            <person name="Culley D."/>
            <person name="Daum C."/>
            <person name="Ezra D."/>
            <person name="Gonzalez J."/>
            <person name="Henrissat B."/>
            <person name="Kuo A."/>
            <person name="Liang C."/>
            <person name="Lipzen A."/>
            <person name="Lutzoni F."/>
            <person name="Magnuson J."/>
            <person name="Mondo S."/>
            <person name="Nolan M."/>
            <person name="Ohm R."/>
            <person name="Pangilinan J."/>
            <person name="Park H.-J."/>
            <person name="Ramirez L."/>
            <person name="Alfaro M."/>
            <person name="Sun H."/>
            <person name="Tritt A."/>
            <person name="Yoshinaga Y."/>
            <person name="Zwiers L.-H."/>
            <person name="Turgeon B."/>
            <person name="Goodwin S."/>
            <person name="Spatafora J."/>
            <person name="Crous P."/>
            <person name="Grigoriev I."/>
        </authorList>
    </citation>
    <scope>NUCLEOTIDE SEQUENCE</scope>
    <source>
        <strain evidence="2">CBS 379.55</strain>
    </source>
</reference>
<feature type="transmembrane region" description="Helical" evidence="1">
    <location>
        <begin position="7"/>
        <end position="26"/>
    </location>
</feature>
<dbReference type="OrthoDB" id="4664297at2759"/>
<name>A0A6A6JU59_WESOR</name>
<proteinExistence type="predicted"/>
<evidence type="ECO:0000256" key="1">
    <source>
        <dbReference type="SAM" id="Phobius"/>
    </source>
</evidence>
<dbReference type="EMBL" id="ML986487">
    <property type="protein sequence ID" value="KAF2278569.1"/>
    <property type="molecule type" value="Genomic_DNA"/>
</dbReference>
<keyword evidence="1" id="KW-1133">Transmembrane helix</keyword>
<protein>
    <submittedName>
        <fullName evidence="2">Uncharacterized protein</fullName>
    </submittedName>
</protein>
<accession>A0A6A6JU59</accession>
<organism evidence="2 3">
    <name type="scientific">Westerdykella ornata</name>
    <dbReference type="NCBI Taxonomy" id="318751"/>
    <lineage>
        <taxon>Eukaryota</taxon>
        <taxon>Fungi</taxon>
        <taxon>Dikarya</taxon>
        <taxon>Ascomycota</taxon>
        <taxon>Pezizomycotina</taxon>
        <taxon>Dothideomycetes</taxon>
        <taxon>Pleosporomycetidae</taxon>
        <taxon>Pleosporales</taxon>
        <taxon>Sporormiaceae</taxon>
        <taxon>Westerdykella</taxon>
    </lineage>
</organism>
<evidence type="ECO:0000313" key="3">
    <source>
        <dbReference type="Proteomes" id="UP000800097"/>
    </source>
</evidence>
<keyword evidence="3" id="KW-1185">Reference proteome</keyword>
<gene>
    <name evidence="2" type="ORF">EI97DRAFT_448472</name>
</gene>
<dbReference type="Proteomes" id="UP000800097">
    <property type="component" value="Unassembled WGS sequence"/>
</dbReference>
<dbReference type="AlphaFoldDB" id="A0A6A6JU59"/>
<keyword evidence="1" id="KW-0812">Transmembrane</keyword>
<sequence length="196" mass="21840">MNSRTSVVAVITLTIPAALYLFQALFQPDTMEAGTPGSPVNEIPGLQFNLSQISKNPPTLLVTVRNGHPSSTYTFLKWDSPLDPQATNLGVFKLLHVPSGNEVATDLIRIRRKMPPSRDDLQEIAPGTQHSMEIVLDKPWMPKTKPTEYKIWVEGEFHGVWEKAAGSVKDEELEAYTDTNYDGSRFRSEATTIIVE</sequence>
<evidence type="ECO:0000313" key="2">
    <source>
        <dbReference type="EMBL" id="KAF2278569.1"/>
    </source>
</evidence>
<keyword evidence="1" id="KW-0472">Membrane</keyword>
<dbReference type="Gene3D" id="2.60.40.2970">
    <property type="match status" value="1"/>
</dbReference>
<dbReference type="GeneID" id="54553337"/>
<dbReference type="RefSeq" id="XP_033656108.1">
    <property type="nucleotide sequence ID" value="XM_033800162.1"/>
</dbReference>